<reference evidence="6 7" key="1">
    <citation type="journal article" date="2012" name="PLoS Pathog.">
        <title>Diverse lifestyles and strategies of plant pathogenesis encoded in the genomes of eighteen Dothideomycetes fungi.</title>
        <authorList>
            <person name="Ohm R.A."/>
            <person name="Feau N."/>
            <person name="Henrissat B."/>
            <person name="Schoch C.L."/>
            <person name="Horwitz B.A."/>
            <person name="Barry K.W."/>
            <person name="Condon B.J."/>
            <person name="Copeland A.C."/>
            <person name="Dhillon B."/>
            <person name="Glaser F."/>
            <person name="Hesse C.N."/>
            <person name="Kosti I."/>
            <person name="LaButti K."/>
            <person name="Lindquist E.A."/>
            <person name="Lucas S."/>
            <person name="Salamov A.A."/>
            <person name="Bradshaw R.E."/>
            <person name="Ciuffetti L."/>
            <person name="Hamelin R.C."/>
            <person name="Kema G.H.J."/>
            <person name="Lawrence C."/>
            <person name="Scott J.A."/>
            <person name="Spatafora J.W."/>
            <person name="Turgeon B.G."/>
            <person name="de Wit P.J.G.M."/>
            <person name="Zhong S."/>
            <person name="Goodwin S.B."/>
            <person name="Grigoriev I.V."/>
        </authorList>
    </citation>
    <scope>NUCLEOTIDE SEQUENCE [LARGE SCALE GENOMIC DNA]</scope>
    <source>
        <strain evidence="7">28A</strain>
    </source>
</reference>
<dbReference type="GO" id="GO:0140673">
    <property type="term" value="P:transcription elongation-coupled chromatin remodeling"/>
    <property type="evidence" value="ECO:0007669"/>
    <property type="project" value="TreeGrafter"/>
</dbReference>
<dbReference type="AlphaFoldDB" id="R0I6T3"/>
<evidence type="ECO:0000256" key="1">
    <source>
        <dbReference type="ARBA" id="ARBA00007598"/>
    </source>
</evidence>
<feature type="chain" id="PRO_5004342173" description="6-phosphogluconate dehydrogenase C-terminal domain-like protein" evidence="3">
    <location>
        <begin position="22"/>
        <end position="332"/>
    </location>
</feature>
<dbReference type="Proteomes" id="UP000016935">
    <property type="component" value="Unassembled WGS sequence"/>
</dbReference>
<evidence type="ECO:0008006" key="8">
    <source>
        <dbReference type="Google" id="ProtNLM"/>
    </source>
</evidence>
<dbReference type="PANTHER" id="PTHR43580:SF2">
    <property type="entry name" value="CYTOKINE-LIKE NUCLEAR FACTOR N-PAC"/>
    <property type="match status" value="1"/>
</dbReference>
<feature type="compositionally biased region" description="Low complexity" evidence="2">
    <location>
        <begin position="148"/>
        <end position="173"/>
    </location>
</feature>
<dbReference type="Pfam" id="PF03807">
    <property type="entry name" value="F420_oxidored"/>
    <property type="match status" value="1"/>
</dbReference>
<feature type="signal peptide" evidence="3">
    <location>
        <begin position="1"/>
        <end position="21"/>
    </location>
</feature>
<dbReference type="GO" id="GO:0000785">
    <property type="term" value="C:chromatin"/>
    <property type="evidence" value="ECO:0007669"/>
    <property type="project" value="TreeGrafter"/>
</dbReference>
<proteinExistence type="inferred from homology"/>
<evidence type="ECO:0000259" key="4">
    <source>
        <dbReference type="Pfam" id="PF03807"/>
    </source>
</evidence>
<dbReference type="GO" id="GO:0003677">
    <property type="term" value="F:DNA binding"/>
    <property type="evidence" value="ECO:0007669"/>
    <property type="project" value="TreeGrafter"/>
</dbReference>
<evidence type="ECO:0000313" key="7">
    <source>
        <dbReference type="Proteomes" id="UP000016935"/>
    </source>
</evidence>
<dbReference type="InterPro" id="IPR013328">
    <property type="entry name" value="6PGD_dom2"/>
</dbReference>
<dbReference type="SUPFAM" id="SSF51735">
    <property type="entry name" value="NAD(P)-binding Rossmann-fold domains"/>
    <property type="match status" value="1"/>
</dbReference>
<dbReference type="Gene3D" id="1.10.1040.10">
    <property type="entry name" value="N-(1-d-carboxylethyl)-l-norvaline Dehydrogenase, domain 2"/>
    <property type="match status" value="1"/>
</dbReference>
<dbReference type="InterPro" id="IPR051265">
    <property type="entry name" value="HIBADH-related_NP60_sf"/>
</dbReference>
<gene>
    <name evidence="6" type="ORF">SETTUDRAFT_23682</name>
</gene>
<protein>
    <recommendedName>
        <fullName evidence="8">6-phosphogluconate dehydrogenase C-terminal domain-like protein</fullName>
    </recommendedName>
</protein>
<dbReference type="GeneID" id="19402695"/>
<keyword evidence="3" id="KW-0732">Signal</keyword>
<feature type="domain" description="Pyrroline-5-carboxylate reductase catalytic N-terminal" evidence="4">
    <location>
        <begin position="7"/>
        <end position="87"/>
    </location>
</feature>
<name>R0I6T3_EXST2</name>
<sequence length="332" mass="34858">MAQPHATIAILSIGQMGLGIAALLQSNNYTITTTLNGRSPATRDRAASLGIRVLDTDEELVATADYLLSIVPPRDAVATAERVIAALQKGCRAAPSEPRKHCLYYLDLNAVSTSTARGTASLFENNGMQDQVRYIDGCIIGTPPRAPSSPSSSPQSSSSTTTTTTNTTDATSLSSWYRPGIPLSGPAVLPDAHLASVLNTRHLGPQVGTASGLKCCFAALTKGFTGLALQAFTTAESLGVLPDLLSYMDVYNPGARAKAERGVVACTGKAYRWVEEMRQIGECFDDEGGWTSASVFRELAAVFQRLADVVEHEGGSEGMSDVRGVVGALGGM</sequence>
<comment type="similarity">
    <text evidence="1">Belongs to the HIBADH-related family. NP60 subfamily.</text>
</comment>
<dbReference type="Gene3D" id="3.40.50.720">
    <property type="entry name" value="NAD(P)-binding Rossmann-like Domain"/>
    <property type="match status" value="1"/>
</dbReference>
<dbReference type="OrthoDB" id="9988102at2759"/>
<feature type="region of interest" description="Disordered" evidence="2">
    <location>
        <begin position="143"/>
        <end position="173"/>
    </location>
</feature>
<dbReference type="EMBL" id="KB908866">
    <property type="protein sequence ID" value="EOA81300.1"/>
    <property type="molecule type" value="Genomic_DNA"/>
</dbReference>
<dbReference type="eggNOG" id="ENOG502RXGX">
    <property type="taxonomic scope" value="Eukaryota"/>
</dbReference>
<organism evidence="6 7">
    <name type="scientific">Exserohilum turcicum (strain 28A)</name>
    <name type="common">Northern leaf blight fungus</name>
    <name type="synonym">Setosphaeria turcica</name>
    <dbReference type="NCBI Taxonomy" id="671987"/>
    <lineage>
        <taxon>Eukaryota</taxon>
        <taxon>Fungi</taxon>
        <taxon>Dikarya</taxon>
        <taxon>Ascomycota</taxon>
        <taxon>Pezizomycotina</taxon>
        <taxon>Dothideomycetes</taxon>
        <taxon>Pleosporomycetidae</taxon>
        <taxon>Pleosporales</taxon>
        <taxon>Pleosporineae</taxon>
        <taxon>Pleosporaceae</taxon>
        <taxon>Exserohilum</taxon>
    </lineage>
</organism>
<reference evidence="6 7" key="2">
    <citation type="journal article" date="2013" name="PLoS Genet.">
        <title>Comparative genome structure, secondary metabolite, and effector coding capacity across Cochliobolus pathogens.</title>
        <authorList>
            <person name="Condon B.J."/>
            <person name="Leng Y."/>
            <person name="Wu D."/>
            <person name="Bushley K.E."/>
            <person name="Ohm R.A."/>
            <person name="Otillar R."/>
            <person name="Martin J."/>
            <person name="Schackwitz W."/>
            <person name="Grimwood J."/>
            <person name="MohdZainudin N."/>
            <person name="Xue C."/>
            <person name="Wang R."/>
            <person name="Manning V.A."/>
            <person name="Dhillon B."/>
            <person name="Tu Z.J."/>
            <person name="Steffenson B.J."/>
            <person name="Salamov A."/>
            <person name="Sun H."/>
            <person name="Lowry S."/>
            <person name="LaButti K."/>
            <person name="Han J."/>
            <person name="Copeland A."/>
            <person name="Lindquist E."/>
            <person name="Barry K."/>
            <person name="Schmutz J."/>
            <person name="Baker S.E."/>
            <person name="Ciuffetti L.M."/>
            <person name="Grigoriev I.V."/>
            <person name="Zhong S."/>
            <person name="Turgeon B.G."/>
        </authorList>
    </citation>
    <scope>NUCLEOTIDE SEQUENCE [LARGE SCALE GENOMIC DNA]</scope>
    <source>
        <strain evidence="7">28A</strain>
    </source>
</reference>
<dbReference type="InterPro" id="IPR036291">
    <property type="entry name" value="NAD(P)-bd_dom_sf"/>
</dbReference>
<dbReference type="InterPro" id="IPR028939">
    <property type="entry name" value="P5C_Rdtase_cat_N"/>
</dbReference>
<dbReference type="GO" id="GO:0031491">
    <property type="term" value="F:nucleosome binding"/>
    <property type="evidence" value="ECO:0007669"/>
    <property type="project" value="TreeGrafter"/>
</dbReference>
<dbReference type="Pfam" id="PF09130">
    <property type="entry name" value="DUF1932"/>
    <property type="match status" value="1"/>
</dbReference>
<evidence type="ECO:0000256" key="3">
    <source>
        <dbReference type="SAM" id="SignalP"/>
    </source>
</evidence>
<evidence type="ECO:0000256" key="2">
    <source>
        <dbReference type="SAM" id="MobiDB-lite"/>
    </source>
</evidence>
<keyword evidence="7" id="KW-1185">Reference proteome</keyword>
<dbReference type="HOGENOM" id="CLU_052530_0_1_1"/>
<dbReference type="InterPro" id="IPR015814">
    <property type="entry name" value="Pgluconate_DH_NAD-bd_C"/>
</dbReference>
<dbReference type="SUPFAM" id="SSF48179">
    <property type="entry name" value="6-phosphogluconate dehydrogenase C-terminal domain-like"/>
    <property type="match status" value="1"/>
</dbReference>
<accession>R0I6T3</accession>
<dbReference type="InterPro" id="IPR008927">
    <property type="entry name" value="6-PGluconate_DH-like_C_sf"/>
</dbReference>
<dbReference type="RefSeq" id="XP_008030594.1">
    <property type="nucleotide sequence ID" value="XM_008032403.1"/>
</dbReference>
<evidence type="ECO:0000313" key="6">
    <source>
        <dbReference type="EMBL" id="EOA81300.1"/>
    </source>
</evidence>
<feature type="domain" description="Phosphogluconate dehydrogenase NAD-binding putative C-terminal" evidence="5">
    <location>
        <begin position="235"/>
        <end position="306"/>
    </location>
</feature>
<evidence type="ECO:0000259" key="5">
    <source>
        <dbReference type="Pfam" id="PF09130"/>
    </source>
</evidence>
<dbReference type="PANTHER" id="PTHR43580">
    <property type="entry name" value="OXIDOREDUCTASE GLYR1-RELATED"/>
    <property type="match status" value="1"/>
</dbReference>
<dbReference type="STRING" id="671987.R0I6T3"/>